<dbReference type="CDD" id="cd04301">
    <property type="entry name" value="NAT_SF"/>
    <property type="match status" value="1"/>
</dbReference>
<dbReference type="InterPro" id="IPR000182">
    <property type="entry name" value="GNAT_dom"/>
</dbReference>
<proteinExistence type="predicted"/>
<accession>A0ABP8YTQ0</accession>
<dbReference type="Pfam" id="PF13302">
    <property type="entry name" value="Acetyltransf_3"/>
    <property type="match status" value="1"/>
</dbReference>
<dbReference type="PROSITE" id="PS51186">
    <property type="entry name" value="GNAT"/>
    <property type="match status" value="1"/>
</dbReference>
<dbReference type="EMBL" id="BAABLP010000001">
    <property type="protein sequence ID" value="GAA4735014.1"/>
    <property type="molecule type" value="Genomic_DNA"/>
</dbReference>
<dbReference type="PANTHER" id="PTHR39173">
    <property type="entry name" value="ACETYLTRANSFERASE"/>
    <property type="match status" value="1"/>
</dbReference>
<dbReference type="Proteomes" id="UP001500121">
    <property type="component" value="Unassembled WGS sequence"/>
</dbReference>
<comment type="caution">
    <text evidence="2">The sequence shown here is derived from an EMBL/GenBank/DDBJ whole genome shotgun (WGS) entry which is preliminary data.</text>
</comment>
<feature type="domain" description="N-acetyltransferase" evidence="1">
    <location>
        <begin position="32"/>
        <end position="172"/>
    </location>
</feature>
<evidence type="ECO:0000259" key="1">
    <source>
        <dbReference type="PROSITE" id="PS51186"/>
    </source>
</evidence>
<organism evidence="2 3">
    <name type="scientific">Amnibacterium soli</name>
    <dbReference type="NCBI Taxonomy" id="1282736"/>
    <lineage>
        <taxon>Bacteria</taxon>
        <taxon>Bacillati</taxon>
        <taxon>Actinomycetota</taxon>
        <taxon>Actinomycetes</taxon>
        <taxon>Micrococcales</taxon>
        <taxon>Microbacteriaceae</taxon>
        <taxon>Amnibacterium</taxon>
    </lineage>
</organism>
<dbReference type="PANTHER" id="PTHR39173:SF1">
    <property type="entry name" value="ACETYLTRANSFERASE"/>
    <property type="match status" value="1"/>
</dbReference>
<dbReference type="RefSeq" id="WP_345478928.1">
    <property type="nucleotide sequence ID" value="NZ_BAABLP010000001.1"/>
</dbReference>
<dbReference type="SUPFAM" id="SSF55729">
    <property type="entry name" value="Acyl-CoA N-acyltransferases (Nat)"/>
    <property type="match status" value="1"/>
</dbReference>
<dbReference type="InterPro" id="IPR016181">
    <property type="entry name" value="Acyl_CoA_acyltransferase"/>
</dbReference>
<keyword evidence="3" id="KW-1185">Reference proteome</keyword>
<name>A0ABP8YTQ0_9MICO</name>
<gene>
    <name evidence="2" type="ORF">GCM10025783_00920</name>
</gene>
<evidence type="ECO:0000313" key="2">
    <source>
        <dbReference type="EMBL" id="GAA4735014.1"/>
    </source>
</evidence>
<evidence type="ECO:0000313" key="3">
    <source>
        <dbReference type="Proteomes" id="UP001500121"/>
    </source>
</evidence>
<dbReference type="Gene3D" id="3.40.630.30">
    <property type="match status" value="1"/>
</dbReference>
<reference evidence="3" key="1">
    <citation type="journal article" date="2019" name="Int. J. Syst. Evol. Microbiol.">
        <title>The Global Catalogue of Microorganisms (GCM) 10K type strain sequencing project: providing services to taxonomists for standard genome sequencing and annotation.</title>
        <authorList>
            <consortium name="The Broad Institute Genomics Platform"/>
            <consortium name="The Broad Institute Genome Sequencing Center for Infectious Disease"/>
            <person name="Wu L."/>
            <person name="Ma J."/>
        </authorList>
    </citation>
    <scope>NUCLEOTIDE SEQUENCE [LARGE SCALE GENOMIC DNA]</scope>
    <source>
        <strain evidence="3">JCM 19015</strain>
    </source>
</reference>
<protein>
    <submittedName>
        <fullName evidence="2">GNAT family N-acetyltransferase</fullName>
    </submittedName>
</protein>
<sequence length="172" mass="18989">MTDLVRPDIRYHASFIVGLAEFGDQHKDGGSDLLDDAASLTHADAFAAMVERLRADALEETPRAEDRVPATALWMIHEGEFVGFLQIRHRLTPWLLEEGGHIGYSVRPSARRRGHASAALRAALPIARDLGIDRVLVTCDEDNVGSRTVIERAGGAYEDTRAGKRRYWVATA</sequence>